<dbReference type="InterPro" id="IPR039577">
    <property type="entry name" value="Rad18"/>
</dbReference>
<dbReference type="GO" id="GO:0061630">
    <property type="term" value="F:ubiquitin protein ligase activity"/>
    <property type="evidence" value="ECO:0007669"/>
    <property type="project" value="InterPro"/>
</dbReference>
<dbReference type="GO" id="GO:0003697">
    <property type="term" value="F:single-stranded DNA binding"/>
    <property type="evidence" value="ECO:0007669"/>
    <property type="project" value="InterPro"/>
</dbReference>
<dbReference type="InterPro" id="IPR017907">
    <property type="entry name" value="Znf_RING_CS"/>
</dbReference>
<evidence type="ECO:0000256" key="2">
    <source>
        <dbReference type="ARBA" id="ARBA00022771"/>
    </source>
</evidence>
<keyword evidence="5" id="KW-0175">Coiled coil</keyword>
<keyword evidence="2 4" id="KW-0863">Zinc-finger</keyword>
<dbReference type="EMBL" id="HBHK01011369">
    <property type="protein sequence ID" value="CAD9680973.1"/>
    <property type="molecule type" value="Transcribed_RNA"/>
</dbReference>
<dbReference type="SUPFAM" id="SSF57850">
    <property type="entry name" value="RING/U-box"/>
    <property type="match status" value="1"/>
</dbReference>
<sequence>MPGTEDKLREIELRRERWLKERVKETQRKQTSKDSQTAIVKQSKGVRCSSIGAEKHGSKRNAIPAKEQVVTRGKPDSPRLIDITTEQVRDNQVTKHMESYLASQLMSHTCPICYELMKGENRAPVLVFPCGHTFCSCCLTKYCGGHKTNQVGQQKTCPCCRTEITSSAINHSLRQLIESFLQSRVHLLEGKQACDPPTDSVPSTSAFGNIHEYNDQLSSLQMRIDILENEKLDAERQLCTAQKKASAFQRAYSSLEKEENEAIEQLEQAKQQLELVRKHLNDTDTKKQEALLAVDSAKSKIHLVGSSMDNLQNQFDKITLLLEAKQSG</sequence>
<evidence type="ECO:0000256" key="4">
    <source>
        <dbReference type="PROSITE-ProRule" id="PRU00175"/>
    </source>
</evidence>
<keyword evidence="3" id="KW-0862">Zinc</keyword>
<evidence type="ECO:0000256" key="5">
    <source>
        <dbReference type="SAM" id="Coils"/>
    </source>
</evidence>
<proteinExistence type="predicted"/>
<feature type="coiled-coil region" evidence="5">
    <location>
        <begin position="210"/>
        <end position="286"/>
    </location>
</feature>
<evidence type="ECO:0000256" key="1">
    <source>
        <dbReference type="ARBA" id="ARBA00022723"/>
    </source>
</evidence>
<gene>
    <name evidence="7" type="ORF">QSP1433_LOCUS7109</name>
</gene>
<organism evidence="7">
    <name type="scientific">Mucochytrium quahogii</name>
    <dbReference type="NCBI Taxonomy" id="96639"/>
    <lineage>
        <taxon>Eukaryota</taxon>
        <taxon>Sar</taxon>
        <taxon>Stramenopiles</taxon>
        <taxon>Bigyra</taxon>
        <taxon>Labyrinthulomycetes</taxon>
        <taxon>Thraustochytrida</taxon>
        <taxon>Thraustochytriidae</taxon>
        <taxon>Mucochytrium</taxon>
    </lineage>
</organism>
<dbReference type="SUPFAM" id="SSF57997">
    <property type="entry name" value="Tropomyosin"/>
    <property type="match status" value="1"/>
</dbReference>
<dbReference type="GO" id="GO:0006301">
    <property type="term" value="P:DNA damage tolerance"/>
    <property type="evidence" value="ECO:0007669"/>
    <property type="project" value="InterPro"/>
</dbReference>
<feature type="domain" description="RING-type" evidence="6">
    <location>
        <begin position="110"/>
        <end position="161"/>
    </location>
</feature>
<evidence type="ECO:0000256" key="3">
    <source>
        <dbReference type="ARBA" id="ARBA00022833"/>
    </source>
</evidence>
<dbReference type="Gene3D" id="3.30.40.10">
    <property type="entry name" value="Zinc/RING finger domain, C3HC4 (zinc finger)"/>
    <property type="match status" value="1"/>
</dbReference>
<dbReference type="GO" id="GO:0006513">
    <property type="term" value="P:protein monoubiquitination"/>
    <property type="evidence" value="ECO:0007669"/>
    <property type="project" value="InterPro"/>
</dbReference>
<dbReference type="PANTHER" id="PTHR14134">
    <property type="entry name" value="E3 UBIQUITIN-PROTEIN LIGASE RAD18"/>
    <property type="match status" value="1"/>
</dbReference>
<dbReference type="InterPro" id="IPR013083">
    <property type="entry name" value="Znf_RING/FYVE/PHD"/>
</dbReference>
<dbReference type="Pfam" id="PF13639">
    <property type="entry name" value="zf-RING_2"/>
    <property type="match status" value="1"/>
</dbReference>
<dbReference type="GO" id="GO:0008270">
    <property type="term" value="F:zinc ion binding"/>
    <property type="evidence" value="ECO:0007669"/>
    <property type="project" value="UniProtKB-KW"/>
</dbReference>
<protein>
    <recommendedName>
        <fullName evidence="6">RING-type domain-containing protein</fullName>
    </recommendedName>
</protein>
<dbReference type="AlphaFoldDB" id="A0A7S2RUG7"/>
<accession>A0A7S2RUG7</accession>
<evidence type="ECO:0000259" key="6">
    <source>
        <dbReference type="PROSITE" id="PS50089"/>
    </source>
</evidence>
<evidence type="ECO:0000313" key="7">
    <source>
        <dbReference type="EMBL" id="CAD9680973.1"/>
    </source>
</evidence>
<dbReference type="PROSITE" id="PS00518">
    <property type="entry name" value="ZF_RING_1"/>
    <property type="match status" value="1"/>
</dbReference>
<name>A0A7S2RUG7_9STRA</name>
<keyword evidence="1" id="KW-0479">Metal-binding</keyword>
<dbReference type="InterPro" id="IPR001841">
    <property type="entry name" value="Znf_RING"/>
</dbReference>
<dbReference type="SMART" id="SM00184">
    <property type="entry name" value="RING"/>
    <property type="match status" value="1"/>
</dbReference>
<reference evidence="7" key="1">
    <citation type="submission" date="2021-01" db="EMBL/GenBank/DDBJ databases">
        <authorList>
            <person name="Corre E."/>
            <person name="Pelletier E."/>
            <person name="Niang G."/>
            <person name="Scheremetjew M."/>
            <person name="Finn R."/>
            <person name="Kale V."/>
            <person name="Holt S."/>
            <person name="Cochrane G."/>
            <person name="Meng A."/>
            <person name="Brown T."/>
            <person name="Cohen L."/>
        </authorList>
    </citation>
    <scope>NUCLEOTIDE SEQUENCE</scope>
    <source>
        <strain evidence="7">NY070348D</strain>
    </source>
</reference>
<dbReference type="PROSITE" id="PS50089">
    <property type="entry name" value="ZF_RING_2"/>
    <property type="match status" value="1"/>
</dbReference>